<dbReference type="InParanoid" id="F8QL63"/>
<feature type="non-terminal residue" evidence="1">
    <location>
        <position position="62"/>
    </location>
</feature>
<name>F8QL63_SERL3</name>
<dbReference type="Gene3D" id="1.25.40.20">
    <property type="entry name" value="Ankyrin repeat-containing domain"/>
    <property type="match status" value="1"/>
</dbReference>
<dbReference type="InterPro" id="IPR036770">
    <property type="entry name" value="Ankyrin_rpt-contain_sf"/>
</dbReference>
<dbReference type="AlphaFoldDB" id="F8QL63"/>
<dbReference type="STRING" id="936435.F8QL63"/>
<proteinExistence type="predicted"/>
<organism evidence="2">
    <name type="scientific">Serpula lacrymans var. lacrymans (strain S7.3)</name>
    <name type="common">Dry rot fungus</name>
    <dbReference type="NCBI Taxonomy" id="936435"/>
    <lineage>
        <taxon>Eukaryota</taxon>
        <taxon>Fungi</taxon>
        <taxon>Dikarya</taxon>
        <taxon>Basidiomycota</taxon>
        <taxon>Agaricomycotina</taxon>
        <taxon>Agaricomycetes</taxon>
        <taxon>Agaricomycetidae</taxon>
        <taxon>Boletales</taxon>
        <taxon>Coniophorineae</taxon>
        <taxon>Serpulaceae</taxon>
        <taxon>Serpula</taxon>
    </lineage>
</organism>
<gene>
    <name evidence="1" type="ORF">SERLA73DRAFT_81789</name>
</gene>
<dbReference type="HOGENOM" id="CLU_2910547_0_0_1"/>
<dbReference type="Proteomes" id="UP000008063">
    <property type="component" value="Unassembled WGS sequence"/>
</dbReference>
<keyword evidence="2" id="KW-1185">Reference proteome</keyword>
<accession>F8QL63</accession>
<evidence type="ECO:0000313" key="1">
    <source>
        <dbReference type="EMBL" id="EGN90957.1"/>
    </source>
</evidence>
<dbReference type="OrthoDB" id="194358at2759"/>
<sequence>MIVEADFKDKRGTSTPLSYAVQYGREETVKLFLGRDDVEADSKDDKGWTPLSFAAWHGQDGD</sequence>
<dbReference type="EMBL" id="GL947040">
    <property type="protein sequence ID" value="EGN90957.1"/>
    <property type="molecule type" value="Genomic_DNA"/>
</dbReference>
<dbReference type="SUPFAM" id="SSF48403">
    <property type="entry name" value="Ankyrin repeat"/>
    <property type="match status" value="1"/>
</dbReference>
<reference evidence="2" key="1">
    <citation type="journal article" date="2011" name="Science">
        <title>The plant cell wall-decomposing machinery underlies the functional diversity of forest fungi.</title>
        <authorList>
            <person name="Eastwood D.C."/>
            <person name="Floudas D."/>
            <person name="Binder M."/>
            <person name="Majcherczyk A."/>
            <person name="Schneider P."/>
            <person name="Aerts A."/>
            <person name="Asiegbu F.O."/>
            <person name="Baker S.E."/>
            <person name="Barry K."/>
            <person name="Bendiksby M."/>
            <person name="Blumentritt M."/>
            <person name="Coutinho P.M."/>
            <person name="Cullen D."/>
            <person name="de Vries R.P."/>
            <person name="Gathman A."/>
            <person name="Goodell B."/>
            <person name="Henrissat B."/>
            <person name="Ihrmark K."/>
            <person name="Kauserud H."/>
            <person name="Kohler A."/>
            <person name="LaButti K."/>
            <person name="Lapidus A."/>
            <person name="Lavin J.L."/>
            <person name="Lee Y.-H."/>
            <person name="Lindquist E."/>
            <person name="Lilly W."/>
            <person name="Lucas S."/>
            <person name="Morin E."/>
            <person name="Murat C."/>
            <person name="Oguiza J.A."/>
            <person name="Park J."/>
            <person name="Pisabarro A.G."/>
            <person name="Riley R."/>
            <person name="Rosling A."/>
            <person name="Salamov A."/>
            <person name="Schmidt O."/>
            <person name="Schmutz J."/>
            <person name="Skrede I."/>
            <person name="Stenlid J."/>
            <person name="Wiebenga A."/>
            <person name="Xie X."/>
            <person name="Kuees U."/>
            <person name="Hibbett D.S."/>
            <person name="Hoffmeister D."/>
            <person name="Hoegberg N."/>
            <person name="Martin F."/>
            <person name="Grigoriev I.V."/>
            <person name="Watkinson S.C."/>
        </authorList>
    </citation>
    <scope>NUCLEOTIDE SEQUENCE [LARGE SCALE GENOMIC DNA]</scope>
    <source>
        <strain evidence="2">strain S7.3</strain>
    </source>
</reference>
<dbReference type="Pfam" id="PF12796">
    <property type="entry name" value="Ank_2"/>
    <property type="match status" value="1"/>
</dbReference>
<protein>
    <submittedName>
        <fullName evidence="1">Uncharacterized protein</fullName>
    </submittedName>
</protein>
<dbReference type="InterPro" id="IPR002110">
    <property type="entry name" value="Ankyrin_rpt"/>
</dbReference>
<evidence type="ECO:0000313" key="2">
    <source>
        <dbReference type="Proteomes" id="UP000008063"/>
    </source>
</evidence>